<dbReference type="Proteomes" id="UP000188532">
    <property type="component" value="Unassembled WGS sequence"/>
</dbReference>
<gene>
    <name evidence="2" type="ORF">BZL29_1523</name>
</gene>
<sequence>MALPMKTSGEANSAAQHIPTSRLVGSRRLSGASIGASGQ</sequence>
<comment type="caution">
    <text evidence="2">The sequence shown here is derived from an EMBL/GenBank/DDBJ whole genome shotgun (WGS) entry which is preliminary data.</text>
</comment>
<evidence type="ECO:0000313" key="3">
    <source>
        <dbReference type="Proteomes" id="UP000188532"/>
    </source>
</evidence>
<evidence type="ECO:0000256" key="1">
    <source>
        <dbReference type="SAM" id="MobiDB-lite"/>
    </source>
</evidence>
<evidence type="ECO:0000313" key="2">
    <source>
        <dbReference type="EMBL" id="OOK83430.1"/>
    </source>
</evidence>
<feature type="compositionally biased region" description="Polar residues" evidence="1">
    <location>
        <begin position="9"/>
        <end position="19"/>
    </location>
</feature>
<protein>
    <submittedName>
        <fullName evidence="2">Uncharacterized protein</fullName>
    </submittedName>
</protein>
<accession>A0A1V3XWJ8</accession>
<feature type="region of interest" description="Disordered" evidence="1">
    <location>
        <begin position="1"/>
        <end position="39"/>
    </location>
</feature>
<dbReference type="EMBL" id="MVBN01000001">
    <property type="protein sequence ID" value="OOK83430.1"/>
    <property type="molecule type" value="Genomic_DNA"/>
</dbReference>
<reference evidence="2 3" key="1">
    <citation type="submission" date="2017-02" db="EMBL/GenBank/DDBJ databases">
        <title>Complete genome sequences of Mycobacterium kansasii strains isolated from rhesus macaques.</title>
        <authorList>
            <person name="Panda A."/>
            <person name="Nagaraj S."/>
            <person name="Zhao X."/>
            <person name="Tettelin H."/>
            <person name="Detolla L.J."/>
        </authorList>
    </citation>
    <scope>NUCLEOTIDE SEQUENCE [LARGE SCALE GENOMIC DNA]</scope>
    <source>
        <strain evidence="2 3">11-3469</strain>
    </source>
</reference>
<dbReference type="AlphaFoldDB" id="A0A1V3XWJ8"/>
<proteinExistence type="predicted"/>
<organism evidence="2 3">
    <name type="scientific">Mycobacterium kansasii</name>
    <dbReference type="NCBI Taxonomy" id="1768"/>
    <lineage>
        <taxon>Bacteria</taxon>
        <taxon>Bacillati</taxon>
        <taxon>Actinomycetota</taxon>
        <taxon>Actinomycetes</taxon>
        <taxon>Mycobacteriales</taxon>
        <taxon>Mycobacteriaceae</taxon>
        <taxon>Mycobacterium</taxon>
    </lineage>
</organism>
<name>A0A1V3XWJ8_MYCKA</name>